<reference evidence="1" key="2">
    <citation type="submission" date="2023-05" db="EMBL/GenBank/DDBJ databases">
        <authorList>
            <person name="Fouks B."/>
        </authorList>
    </citation>
    <scope>NUCLEOTIDE SEQUENCE</scope>
    <source>
        <strain evidence="1">Stay&amp;Tobe</strain>
        <tissue evidence="1">Testes</tissue>
    </source>
</reference>
<gene>
    <name evidence="1" type="ORF">L9F63_004535</name>
</gene>
<name>A0AAD7ZFS2_DIPPU</name>
<proteinExistence type="predicted"/>
<comment type="caution">
    <text evidence="1">The sequence shown here is derived from an EMBL/GenBank/DDBJ whole genome shotgun (WGS) entry which is preliminary data.</text>
</comment>
<reference evidence="1" key="1">
    <citation type="journal article" date="2023" name="IScience">
        <title>Live-bearing cockroach genome reveals convergent evolutionary mechanisms linked to viviparity in insects and beyond.</title>
        <authorList>
            <person name="Fouks B."/>
            <person name="Harrison M.C."/>
            <person name="Mikhailova A.A."/>
            <person name="Marchal E."/>
            <person name="English S."/>
            <person name="Carruthers M."/>
            <person name="Jennings E.C."/>
            <person name="Chiamaka E.L."/>
            <person name="Frigard R.A."/>
            <person name="Pippel M."/>
            <person name="Attardo G.M."/>
            <person name="Benoit J.B."/>
            <person name="Bornberg-Bauer E."/>
            <person name="Tobe S.S."/>
        </authorList>
    </citation>
    <scope>NUCLEOTIDE SEQUENCE</scope>
    <source>
        <strain evidence="1">Stay&amp;Tobe</strain>
    </source>
</reference>
<evidence type="ECO:0000313" key="1">
    <source>
        <dbReference type="EMBL" id="KAJ9579789.1"/>
    </source>
</evidence>
<dbReference type="AlphaFoldDB" id="A0AAD7ZFS2"/>
<organism evidence="1 2">
    <name type="scientific">Diploptera punctata</name>
    <name type="common">Pacific beetle cockroach</name>
    <dbReference type="NCBI Taxonomy" id="6984"/>
    <lineage>
        <taxon>Eukaryota</taxon>
        <taxon>Metazoa</taxon>
        <taxon>Ecdysozoa</taxon>
        <taxon>Arthropoda</taxon>
        <taxon>Hexapoda</taxon>
        <taxon>Insecta</taxon>
        <taxon>Pterygota</taxon>
        <taxon>Neoptera</taxon>
        <taxon>Polyneoptera</taxon>
        <taxon>Dictyoptera</taxon>
        <taxon>Blattodea</taxon>
        <taxon>Blaberoidea</taxon>
        <taxon>Blaberidae</taxon>
        <taxon>Diplopterinae</taxon>
        <taxon>Diploptera</taxon>
    </lineage>
</organism>
<protein>
    <submittedName>
        <fullName evidence="1">Uncharacterized protein</fullName>
    </submittedName>
</protein>
<sequence length="138" mass="15999">MEREFLNTYEISLHGCQICLPSLYYQPHNTTHQIHNTTDRKWQLSKRRKSTFRCCRYGYSVGVTAYRAIAASRTSRSDGNFRKANSIINRVTVILSNWETIFIISSISLPTMRFVLDNVCVIVKDKDSEEFIVNTCAH</sequence>
<dbReference type="Proteomes" id="UP001233999">
    <property type="component" value="Unassembled WGS sequence"/>
</dbReference>
<evidence type="ECO:0000313" key="2">
    <source>
        <dbReference type="Proteomes" id="UP001233999"/>
    </source>
</evidence>
<feature type="non-terminal residue" evidence="1">
    <location>
        <position position="138"/>
    </location>
</feature>
<accession>A0AAD7ZFS2</accession>
<dbReference type="EMBL" id="JASPKZ010008376">
    <property type="protein sequence ID" value="KAJ9579789.1"/>
    <property type="molecule type" value="Genomic_DNA"/>
</dbReference>
<keyword evidence="2" id="KW-1185">Reference proteome</keyword>